<sequence>MELSLRLKTIVSLVDKCNCVADIGTDHGYVPIELIKNNICIKAIASDINKGPVKKASINIVSEDLQEKIDCRLGSGLNTVKAGEAQGVIIAGMGGNLIRDIIEEGLDVFKKCEFAILQPVQNPEVLREYIYKKGYHIIDEELCIDENKFYEIIKIKYDNKAKKVDSIFYEVGKSLIDKKHPLVVQFIKFKISTYNKILGNIKDDTKLARDRKVDIKVKIQKLEELLKCL</sequence>
<dbReference type="RefSeq" id="WP_029160753.1">
    <property type="nucleotide sequence ID" value="NZ_CP009933.1"/>
</dbReference>
<accession>A0A0E3GRN6</accession>
<dbReference type="PANTHER" id="PTHR38451:SF1">
    <property type="entry name" value="TRNA (ADENINE(22)-N(1))-METHYLTRANSFERASE"/>
    <property type="match status" value="1"/>
</dbReference>
<dbReference type="GO" id="GO:0160105">
    <property type="term" value="F:tRNA (adenine(22)-N1)-methyltransferase activity"/>
    <property type="evidence" value="ECO:0007669"/>
    <property type="project" value="InterPro"/>
</dbReference>
<evidence type="ECO:0008006" key="3">
    <source>
        <dbReference type="Google" id="ProtNLM"/>
    </source>
</evidence>
<dbReference type="AlphaFoldDB" id="A0A0E3GRN6"/>
<proteinExistence type="predicted"/>
<dbReference type="EMBL" id="CP009933">
    <property type="protein sequence ID" value="AKA70636.1"/>
    <property type="molecule type" value="Genomic_DNA"/>
</dbReference>
<dbReference type="Gene3D" id="3.40.50.150">
    <property type="entry name" value="Vaccinia Virus protein VP39"/>
    <property type="match status" value="1"/>
</dbReference>
<reference evidence="1 2" key="1">
    <citation type="journal article" date="2015" name="J. Biotechnol.">
        <title>Complete genome sequence of a malodorant-producing acetogen, Clostridium scatologenes ATCC 25775(T).</title>
        <authorList>
            <person name="Zhu Z."/>
            <person name="Guo T."/>
            <person name="Zheng H."/>
            <person name="Song T."/>
            <person name="Ouyang P."/>
            <person name="Xie J."/>
        </authorList>
    </citation>
    <scope>NUCLEOTIDE SEQUENCE [LARGE SCALE GENOMIC DNA]</scope>
    <source>
        <strain evidence="1 2">ATCC 25775</strain>
    </source>
</reference>
<protein>
    <recommendedName>
        <fullName evidence="3">SAM-dependent methyltransferase</fullName>
    </recommendedName>
</protein>
<dbReference type="Pfam" id="PF04816">
    <property type="entry name" value="TrmK"/>
    <property type="match status" value="1"/>
</dbReference>
<dbReference type="HOGENOM" id="CLU_071037_1_0_9"/>
<organism evidence="1 2">
    <name type="scientific">Clostridium scatologenes</name>
    <dbReference type="NCBI Taxonomy" id="1548"/>
    <lineage>
        <taxon>Bacteria</taxon>
        <taxon>Bacillati</taxon>
        <taxon>Bacillota</taxon>
        <taxon>Clostridia</taxon>
        <taxon>Eubacteriales</taxon>
        <taxon>Clostridiaceae</taxon>
        <taxon>Clostridium</taxon>
    </lineage>
</organism>
<dbReference type="InterPro" id="IPR029063">
    <property type="entry name" value="SAM-dependent_MTases_sf"/>
</dbReference>
<keyword evidence="2" id="KW-1185">Reference proteome</keyword>
<dbReference type="SUPFAM" id="SSF53335">
    <property type="entry name" value="S-adenosyl-L-methionine-dependent methyltransferases"/>
    <property type="match status" value="1"/>
</dbReference>
<dbReference type="KEGG" id="csq:CSCA_3511"/>
<dbReference type="PIRSF" id="PIRSF018637">
    <property type="entry name" value="TrmK"/>
    <property type="match status" value="1"/>
</dbReference>
<evidence type="ECO:0000313" key="1">
    <source>
        <dbReference type="EMBL" id="AKA70636.1"/>
    </source>
</evidence>
<dbReference type="InterPro" id="IPR006901">
    <property type="entry name" value="TrmK"/>
</dbReference>
<name>A0A0E3GRN6_CLOSL</name>
<dbReference type="PANTHER" id="PTHR38451">
    <property type="entry name" value="TRNA (ADENINE(22)-N(1))-METHYLTRANSFERASE"/>
    <property type="match status" value="1"/>
</dbReference>
<dbReference type="Proteomes" id="UP000033115">
    <property type="component" value="Chromosome"/>
</dbReference>
<evidence type="ECO:0000313" key="2">
    <source>
        <dbReference type="Proteomes" id="UP000033115"/>
    </source>
</evidence>
<gene>
    <name evidence="1" type="ORF">CSCA_3511</name>
</gene>
<dbReference type="STRING" id="1548.CSCA_3511"/>